<comment type="subcellular location">
    <subcellularLocation>
        <location evidence="1 5">Secreted</location>
    </subcellularLocation>
</comment>
<reference evidence="6" key="1">
    <citation type="submission" date="2023-04" db="EMBL/GenBank/DDBJ databases">
        <title>Phytophthora lilii NBRC 32176.</title>
        <authorList>
            <person name="Ichikawa N."/>
            <person name="Sato H."/>
            <person name="Tonouchi N."/>
        </authorList>
    </citation>
    <scope>NUCLEOTIDE SEQUENCE</scope>
    <source>
        <strain evidence="6">NBRC 32176</strain>
    </source>
</reference>
<sequence length="123" mass="13953">MRLSYVVLVAVATLFASTQALLNRATTDPSPKSNIHTGAPRFLRTDVVADEDPITEERRLVNIDLALREAAHALRKKTKWKVQFTAWKAMNKTPFKLSQELGIAEMGNATRQHPKWKKLMKQV</sequence>
<gene>
    <name evidence="6" type="ORF">Plil01_001033800</name>
</gene>
<dbReference type="InterPro" id="IPR031825">
    <property type="entry name" value="RXLR"/>
</dbReference>
<evidence type="ECO:0000313" key="7">
    <source>
        <dbReference type="Proteomes" id="UP001165083"/>
    </source>
</evidence>
<dbReference type="GO" id="GO:0005576">
    <property type="term" value="C:extracellular region"/>
    <property type="evidence" value="ECO:0007669"/>
    <property type="project" value="UniProtKB-SubCell"/>
</dbReference>
<feature type="signal peptide" evidence="5">
    <location>
        <begin position="1"/>
        <end position="20"/>
    </location>
</feature>
<evidence type="ECO:0000256" key="1">
    <source>
        <dbReference type="ARBA" id="ARBA00004613"/>
    </source>
</evidence>
<dbReference type="OrthoDB" id="106321at2759"/>
<evidence type="ECO:0000256" key="2">
    <source>
        <dbReference type="ARBA" id="ARBA00010400"/>
    </source>
</evidence>
<evidence type="ECO:0000256" key="5">
    <source>
        <dbReference type="RuleBase" id="RU367124"/>
    </source>
</evidence>
<evidence type="ECO:0000256" key="4">
    <source>
        <dbReference type="ARBA" id="ARBA00022729"/>
    </source>
</evidence>
<organism evidence="6 7">
    <name type="scientific">Phytophthora lilii</name>
    <dbReference type="NCBI Taxonomy" id="2077276"/>
    <lineage>
        <taxon>Eukaryota</taxon>
        <taxon>Sar</taxon>
        <taxon>Stramenopiles</taxon>
        <taxon>Oomycota</taxon>
        <taxon>Peronosporomycetes</taxon>
        <taxon>Peronosporales</taxon>
        <taxon>Peronosporaceae</taxon>
        <taxon>Phytophthora</taxon>
    </lineage>
</organism>
<proteinExistence type="inferred from homology"/>
<keyword evidence="4 5" id="KW-0732">Signal</keyword>
<evidence type="ECO:0000256" key="3">
    <source>
        <dbReference type="ARBA" id="ARBA00022525"/>
    </source>
</evidence>
<comment type="caution">
    <text evidence="6">The sequence shown here is derived from an EMBL/GenBank/DDBJ whole genome shotgun (WGS) entry which is preliminary data.</text>
</comment>
<comment type="domain">
    <text evidence="5">The RxLR-dEER motif acts to carry the protein into the host cell cytoplasm through binding to cell surface phosphatidylinositol-3-phosphate.</text>
</comment>
<feature type="chain" id="PRO_5041013603" description="RxLR effector protein" evidence="5">
    <location>
        <begin position="21"/>
        <end position="123"/>
    </location>
</feature>
<comment type="function">
    <text evidence="5">Effector that suppresses plant defense responses during pathogen infection.</text>
</comment>
<dbReference type="EMBL" id="BSXW01000542">
    <property type="protein sequence ID" value="GMF25114.1"/>
    <property type="molecule type" value="Genomic_DNA"/>
</dbReference>
<protein>
    <recommendedName>
        <fullName evidence="5">RxLR effector protein</fullName>
    </recommendedName>
</protein>
<keyword evidence="7" id="KW-1185">Reference proteome</keyword>
<dbReference type="Pfam" id="PF16810">
    <property type="entry name" value="RXLR"/>
    <property type="match status" value="1"/>
</dbReference>
<accession>A0A9W6X0U4</accession>
<keyword evidence="3 5" id="KW-0964">Secreted</keyword>
<name>A0A9W6X0U4_9STRA</name>
<dbReference type="Proteomes" id="UP001165083">
    <property type="component" value="Unassembled WGS sequence"/>
</dbReference>
<dbReference type="AlphaFoldDB" id="A0A9W6X0U4"/>
<evidence type="ECO:0000313" key="6">
    <source>
        <dbReference type="EMBL" id="GMF25114.1"/>
    </source>
</evidence>
<comment type="similarity">
    <text evidence="2 5">Belongs to the RxLR effector family.</text>
</comment>